<evidence type="ECO:0000313" key="6">
    <source>
        <dbReference type="EMBL" id="KAK5064961.1"/>
    </source>
</evidence>
<dbReference type="GeneID" id="89969018"/>
<dbReference type="Pfam" id="PF12796">
    <property type="entry name" value="Ank_2"/>
    <property type="match status" value="2"/>
</dbReference>
<dbReference type="Proteomes" id="UP001358417">
    <property type="component" value="Unassembled WGS sequence"/>
</dbReference>
<proteinExistence type="predicted"/>
<gene>
    <name evidence="6" type="ORF">LTR84_000796</name>
</gene>
<feature type="domain" description="Nephrocystin 3-like N-terminal" evidence="5">
    <location>
        <begin position="232"/>
        <end position="396"/>
    </location>
</feature>
<comment type="caution">
    <text evidence="6">The sequence shown here is derived from an EMBL/GenBank/DDBJ whole genome shotgun (WGS) entry which is preliminary data.</text>
</comment>
<dbReference type="RefSeq" id="XP_064712285.1">
    <property type="nucleotide sequence ID" value="XM_064844425.1"/>
</dbReference>
<dbReference type="InterPro" id="IPR054471">
    <property type="entry name" value="GPIID_WHD"/>
</dbReference>
<feature type="repeat" description="ANK" evidence="2">
    <location>
        <begin position="1018"/>
        <end position="1050"/>
    </location>
</feature>
<sequence length="1620" mass="183183">MADFAAVIGILGVCIQLTEGIVKYATAFKHANTQAQALVTEVASVDHVLGALRKHLEQEHRKGQTVFEQTSVLFFAVDGCRDRLQEIHKALQPLAASSMVQRLWGRATWPFEKAGTTEAVIALHRFAQIFHFAMSLEGFKALCQPQNPDALAKIQTSLNTIEQHQTNYNDANIQTILNMVKDMPDLVNDMKLVKKFVHDLEIDNRLKQLLDGIPKLPYGERHRDLQLTRLDGVGRWLFDTSRFVQWRDMTSSEGTLWCNGAPGVGKTHLASIAIDHLHNFTVQSNRRVVYFYFDYKLQSDQTPLNVIQTLLHQLLSKFTHVPAQAVELSQAIAKREELPGWDKLTSIFLKICNDTQDVFVVLDALDECDKVANRGPIVKFIQGIKASKARLMVTSRPYPADVTEVLGSCPQLLIEASDSDITAYVQDRIACNPQTARMIDDSLKDKIIHTITSRSGGMFLLPALQMQVILGQTTRSQIEEALDTLPIGLGENLLLTMERIKSQDPHTKTRAKLALTVLMWLSSAQSLLTVHELQHAIATDSSSMKLGDIIDAEILVDCCFGLVIIDESSVIRLVHFSVSEFLEERRDELFKHPHSTLAATCLSYILLSLQANDSLRSELPYKTPPHWPFLNYSIAHWGMHAKLARPESESVAVMNSKVHDFFASPNTVTFWARTVEDQIHHQRYAIESWWRRHHGWITTPPSHIHIAAMYGLTSLVQDQIKVQPTSMAWRDKCERTILMLAAAEGHLDIVGLLISKGGTDVNAQDWEGNTAFCYAILFQQWEVVRQMLFSKSHVDINLGCPFPMLVDLLTQRDASEAEVSEAGDIIMLLLAHNDLDVNAHGPHDVFEKDPWYRLAQNFQVEILRKLVAHPSFNPWRSGGLAYRVGELSKDYMHREYTPRTDTYLIPAIVRLLENDHRFVLAEFLVLRLLWPFTYYADVKLEPACRHAIDWMTIKYDEIHDRGSDVQRLLESCQHPLTFRDAAGRSFLHHLARMDEDEFTKGQLEYLLEKLPADLRDDRGRTALHFAAESGREHAASRLLDAGADLLALDEDGMSVLHYAVQSQNVDLVKFLIDKGADVNAKTVFGESILHKSAGAFRSTQMMTTILLESSIATSEEDSFGLTPLHLACFYGNPEPAAALLRVGADPAHWSGSRGTPLTEAVCKGNASLARLCLSEYRGDLNVMDIFGMSVFDYLEQQPPNMAKDIGFRTVHWLTYKPTQPEHRRRRIISCLTEKLELMLSANDRNRKLLAISLASQLLKLGDDAAALTMLEARMEHKSKRGTPYFPHDFCKSCSEEHEGVLFKCKRCPYIWICEDCRDDGERWCGCWDFLPVPGDGWKDLPEGIVNEQGQSFDEWLRELYNRYSVIERSLAGRPCADSPAVTYTEEICKTRKKQAHGRDFPSIPPSPVIGRPEKRARNSNSGNQLPNSIGSEDNENHVQQEMPDEKSRIHLQNIQGAQDSINVSINVKDNGHVKLEIMPGEQNRVFPHNSEGTQNQPIVIDDPDDNLTSTLNLQGHLRLQPDAPRDSSPNTLIKDYRDQLRFSEVLSRFQLDDNQSLSARSEAWRRELVTALETKEIIALEVTDDDILNFMEDEERLRSLGTERTNLETARRALAVMGRD</sequence>
<dbReference type="PRINTS" id="PR01415">
    <property type="entry name" value="ANKYRIN"/>
</dbReference>
<protein>
    <recommendedName>
        <fullName evidence="8">NACHT domain-containing protein</fullName>
    </recommendedName>
</protein>
<dbReference type="Pfam" id="PF00023">
    <property type="entry name" value="Ank"/>
    <property type="match status" value="1"/>
</dbReference>
<dbReference type="Gene3D" id="1.25.40.20">
    <property type="entry name" value="Ankyrin repeat-containing domain"/>
    <property type="match status" value="2"/>
</dbReference>
<accession>A0AAV9NS42</accession>
<evidence type="ECO:0000256" key="2">
    <source>
        <dbReference type="PROSITE-ProRule" id="PRU00023"/>
    </source>
</evidence>
<dbReference type="PANTHER" id="PTHR10039">
    <property type="entry name" value="AMELOGENIN"/>
    <property type="match status" value="1"/>
</dbReference>
<feature type="compositionally biased region" description="Basic and acidic residues" evidence="3">
    <location>
        <begin position="1434"/>
        <end position="1444"/>
    </location>
</feature>
<feature type="repeat" description="ANK" evidence="2">
    <location>
        <begin position="1051"/>
        <end position="1083"/>
    </location>
</feature>
<evidence type="ECO:0000259" key="4">
    <source>
        <dbReference type="Pfam" id="PF22939"/>
    </source>
</evidence>
<dbReference type="PANTHER" id="PTHR10039:SF15">
    <property type="entry name" value="NACHT DOMAIN-CONTAINING PROTEIN"/>
    <property type="match status" value="1"/>
</dbReference>
<dbReference type="Gene3D" id="3.40.50.300">
    <property type="entry name" value="P-loop containing nucleotide triphosphate hydrolases"/>
    <property type="match status" value="1"/>
</dbReference>
<dbReference type="SUPFAM" id="SSF52540">
    <property type="entry name" value="P-loop containing nucleoside triphosphate hydrolases"/>
    <property type="match status" value="1"/>
</dbReference>
<feature type="compositionally biased region" description="Polar residues" evidence="3">
    <location>
        <begin position="1418"/>
        <end position="1431"/>
    </location>
</feature>
<dbReference type="PROSITE" id="PS50088">
    <property type="entry name" value="ANK_REPEAT"/>
    <property type="match status" value="3"/>
</dbReference>
<evidence type="ECO:0000313" key="7">
    <source>
        <dbReference type="Proteomes" id="UP001358417"/>
    </source>
</evidence>
<keyword evidence="1" id="KW-0677">Repeat</keyword>
<evidence type="ECO:0000259" key="5">
    <source>
        <dbReference type="Pfam" id="PF24883"/>
    </source>
</evidence>
<keyword evidence="7" id="KW-1185">Reference proteome</keyword>
<evidence type="ECO:0008006" key="8">
    <source>
        <dbReference type="Google" id="ProtNLM"/>
    </source>
</evidence>
<feature type="repeat" description="ANK" evidence="2">
    <location>
        <begin position="1119"/>
        <end position="1145"/>
    </location>
</feature>
<feature type="region of interest" description="Disordered" evidence="3">
    <location>
        <begin position="1392"/>
        <end position="1444"/>
    </location>
</feature>
<name>A0AAV9NS42_9EURO</name>
<dbReference type="PROSITE" id="PS50297">
    <property type="entry name" value="ANK_REP_REGION"/>
    <property type="match status" value="3"/>
</dbReference>
<dbReference type="Pfam" id="PF24883">
    <property type="entry name" value="NPHP3_N"/>
    <property type="match status" value="1"/>
</dbReference>
<evidence type="ECO:0000256" key="3">
    <source>
        <dbReference type="SAM" id="MobiDB-lite"/>
    </source>
</evidence>
<reference evidence="6 7" key="1">
    <citation type="submission" date="2023-08" db="EMBL/GenBank/DDBJ databases">
        <title>Black Yeasts Isolated from many extreme environments.</title>
        <authorList>
            <person name="Coleine C."/>
            <person name="Stajich J.E."/>
            <person name="Selbmann L."/>
        </authorList>
    </citation>
    <scope>NUCLEOTIDE SEQUENCE [LARGE SCALE GENOMIC DNA]</scope>
    <source>
        <strain evidence="6 7">CCFEE 5792</strain>
    </source>
</reference>
<dbReference type="InterPro" id="IPR036770">
    <property type="entry name" value="Ankyrin_rpt-contain_sf"/>
</dbReference>
<dbReference type="InterPro" id="IPR056884">
    <property type="entry name" value="NPHP3-like_N"/>
</dbReference>
<dbReference type="EMBL" id="JAVRRD010000001">
    <property type="protein sequence ID" value="KAK5064961.1"/>
    <property type="molecule type" value="Genomic_DNA"/>
</dbReference>
<dbReference type="SMART" id="SM00248">
    <property type="entry name" value="ANK"/>
    <property type="match status" value="6"/>
</dbReference>
<dbReference type="Pfam" id="PF22939">
    <property type="entry name" value="WHD_GPIID"/>
    <property type="match status" value="1"/>
</dbReference>
<dbReference type="InterPro" id="IPR027417">
    <property type="entry name" value="P-loop_NTPase"/>
</dbReference>
<keyword evidence="2" id="KW-0040">ANK repeat</keyword>
<feature type="domain" description="GPI inositol-deacylase winged helix" evidence="4">
    <location>
        <begin position="511"/>
        <end position="583"/>
    </location>
</feature>
<dbReference type="SUPFAM" id="SSF48403">
    <property type="entry name" value="Ankyrin repeat"/>
    <property type="match status" value="1"/>
</dbReference>
<organism evidence="6 7">
    <name type="scientific">Exophiala bonariae</name>
    <dbReference type="NCBI Taxonomy" id="1690606"/>
    <lineage>
        <taxon>Eukaryota</taxon>
        <taxon>Fungi</taxon>
        <taxon>Dikarya</taxon>
        <taxon>Ascomycota</taxon>
        <taxon>Pezizomycotina</taxon>
        <taxon>Eurotiomycetes</taxon>
        <taxon>Chaetothyriomycetidae</taxon>
        <taxon>Chaetothyriales</taxon>
        <taxon>Herpotrichiellaceae</taxon>
        <taxon>Exophiala</taxon>
    </lineage>
</organism>
<dbReference type="InterPro" id="IPR002110">
    <property type="entry name" value="Ankyrin_rpt"/>
</dbReference>
<evidence type="ECO:0000256" key="1">
    <source>
        <dbReference type="ARBA" id="ARBA00022737"/>
    </source>
</evidence>